<proteinExistence type="predicted"/>
<evidence type="ECO:0000313" key="2">
    <source>
        <dbReference type="Proteomes" id="UP000281553"/>
    </source>
</evidence>
<gene>
    <name evidence="1" type="ORF">DILT_LOCUS15696</name>
</gene>
<dbReference type="OrthoDB" id="28894at2759"/>
<reference evidence="1 2" key="1">
    <citation type="submission" date="2018-11" db="EMBL/GenBank/DDBJ databases">
        <authorList>
            <consortium name="Pathogen Informatics"/>
        </authorList>
    </citation>
    <scope>NUCLEOTIDE SEQUENCE [LARGE SCALE GENOMIC DNA]</scope>
</reference>
<sequence>MPLIHLPPPSSFLSPAAAAVVGPNVKSLAVYAGLEPDSFLHLFPPAVRKEQGACYHLNTGKVYGQADCISTLIDKLDNMKFSLEELRKRPRPPDLDTTRLETYLSEEDFEVSTAFCILLSGSPLSVLVFPNNYCARSPWLISR</sequence>
<evidence type="ECO:0000313" key="1">
    <source>
        <dbReference type="EMBL" id="VDN31177.1"/>
    </source>
</evidence>
<dbReference type="GO" id="GO:0003779">
    <property type="term" value="F:actin binding"/>
    <property type="evidence" value="ECO:0007669"/>
    <property type="project" value="InterPro"/>
</dbReference>
<dbReference type="InterPro" id="IPR036886">
    <property type="entry name" value="Villin_headpiece_dom_sf"/>
</dbReference>
<dbReference type="GO" id="GO:0007010">
    <property type="term" value="P:cytoskeleton organization"/>
    <property type="evidence" value="ECO:0007669"/>
    <property type="project" value="InterPro"/>
</dbReference>
<accession>A0A3P7N9X3</accession>
<dbReference type="SUPFAM" id="SSF47050">
    <property type="entry name" value="VHP, Villin headpiece domain"/>
    <property type="match status" value="1"/>
</dbReference>
<dbReference type="Proteomes" id="UP000281553">
    <property type="component" value="Unassembled WGS sequence"/>
</dbReference>
<organism evidence="1 2">
    <name type="scientific">Dibothriocephalus latus</name>
    <name type="common">Fish tapeworm</name>
    <name type="synonym">Diphyllobothrium latum</name>
    <dbReference type="NCBI Taxonomy" id="60516"/>
    <lineage>
        <taxon>Eukaryota</taxon>
        <taxon>Metazoa</taxon>
        <taxon>Spiralia</taxon>
        <taxon>Lophotrochozoa</taxon>
        <taxon>Platyhelminthes</taxon>
        <taxon>Cestoda</taxon>
        <taxon>Eucestoda</taxon>
        <taxon>Diphyllobothriidea</taxon>
        <taxon>Diphyllobothriidae</taxon>
        <taxon>Dibothriocephalus</taxon>
    </lineage>
</organism>
<dbReference type="Gene3D" id="1.10.950.10">
    <property type="entry name" value="Villin headpiece domain"/>
    <property type="match status" value="1"/>
</dbReference>
<name>A0A3P7N9X3_DIBLA</name>
<dbReference type="EMBL" id="UYRU01080568">
    <property type="protein sequence ID" value="VDN31177.1"/>
    <property type="molecule type" value="Genomic_DNA"/>
</dbReference>
<keyword evidence="2" id="KW-1185">Reference proteome</keyword>
<dbReference type="AlphaFoldDB" id="A0A3P7N9X3"/>
<protein>
    <submittedName>
        <fullName evidence="1">Uncharacterized protein</fullName>
    </submittedName>
</protein>